<dbReference type="Gene3D" id="3.40.50.300">
    <property type="entry name" value="P-loop containing nucleotide triphosphate hydrolases"/>
    <property type="match status" value="1"/>
</dbReference>
<name>A0A0S7WNT6_UNCT6</name>
<evidence type="ECO:0000256" key="3">
    <source>
        <dbReference type="ARBA" id="ARBA00023014"/>
    </source>
</evidence>
<sequence>MKQIVVISGKGGTGKTVITASLAALAGDKVIADCDVDAPDLHLLLHPHVMERYEFKGQKKAVVDPEKCSGCGRCVEVCRFDAISQMDGAKALTDPISCEGCAVCYFVCPDEAIRMEEHCAGECLISETKYGPMVHARLGVAEENSGKLVSMVKQNAKAVAEANALDLILIDGPPGIGCPVIASLSGVDLALAVTEPTLSGEHDLRRAVSVADHFGVRAACIINKYDINEETATRIQQWCLTRSIPVLARIPYDRRVLEALAVGIPFVEYADFPAATEIRNIWKAVAHSLEKS</sequence>
<reference evidence="5 6" key="1">
    <citation type="journal article" date="2015" name="Microbiome">
        <title>Genomic resolution of linkages in carbon, nitrogen, and sulfur cycling among widespread estuary sediment bacteria.</title>
        <authorList>
            <person name="Baker B.J."/>
            <person name="Lazar C.S."/>
            <person name="Teske A.P."/>
            <person name="Dick G.J."/>
        </authorList>
    </citation>
    <scope>NUCLEOTIDE SEQUENCE [LARGE SCALE GENOMIC DNA]</scope>
    <source>
        <strain evidence="5">DG_26</strain>
    </source>
</reference>
<dbReference type="EMBL" id="LIZT01000003">
    <property type="protein sequence ID" value="KPJ51292.1"/>
    <property type="molecule type" value="Genomic_DNA"/>
</dbReference>
<dbReference type="AlphaFoldDB" id="A0A0S7WNT6"/>
<dbReference type="Gene3D" id="3.30.70.20">
    <property type="match status" value="1"/>
</dbReference>
<evidence type="ECO:0000313" key="5">
    <source>
        <dbReference type="EMBL" id="KPJ51292.1"/>
    </source>
</evidence>
<dbReference type="GO" id="GO:0046872">
    <property type="term" value="F:metal ion binding"/>
    <property type="evidence" value="ECO:0007669"/>
    <property type="project" value="UniProtKB-KW"/>
</dbReference>
<keyword evidence="1" id="KW-0479">Metal-binding</keyword>
<evidence type="ECO:0000259" key="4">
    <source>
        <dbReference type="PROSITE" id="PS51379"/>
    </source>
</evidence>
<dbReference type="CDD" id="cd03110">
    <property type="entry name" value="SIMIBI_bact_arch"/>
    <property type="match status" value="1"/>
</dbReference>
<feature type="domain" description="4Fe-4S ferredoxin-type" evidence="4">
    <location>
        <begin position="89"/>
        <end position="118"/>
    </location>
</feature>
<dbReference type="GO" id="GO:0051536">
    <property type="term" value="F:iron-sulfur cluster binding"/>
    <property type="evidence" value="ECO:0007669"/>
    <property type="project" value="UniProtKB-KW"/>
</dbReference>
<dbReference type="PATRIC" id="fig|1703771.3.peg.1215"/>
<dbReference type="InterPro" id="IPR017896">
    <property type="entry name" value="4Fe4S_Fe-S-bd"/>
</dbReference>
<keyword evidence="3" id="KW-0411">Iron-sulfur</keyword>
<accession>A0A0S7WNT6</accession>
<dbReference type="PROSITE" id="PS51379">
    <property type="entry name" value="4FE4S_FER_2"/>
    <property type="match status" value="2"/>
</dbReference>
<dbReference type="InterPro" id="IPR017900">
    <property type="entry name" value="4Fe4S_Fe_S_CS"/>
</dbReference>
<organism evidence="5 6">
    <name type="scientific">candidate division TA06 bacterium DG_26</name>
    <dbReference type="NCBI Taxonomy" id="1703771"/>
    <lineage>
        <taxon>Bacteria</taxon>
        <taxon>Bacteria division TA06</taxon>
    </lineage>
</organism>
<keyword evidence="2" id="KW-0408">Iron</keyword>
<dbReference type="SUPFAM" id="SSF52540">
    <property type="entry name" value="P-loop containing nucleoside triphosphate hydrolases"/>
    <property type="match status" value="1"/>
</dbReference>
<proteinExistence type="predicted"/>
<protein>
    <submittedName>
        <fullName evidence="5">(4Fe-4S)-binding protein</fullName>
    </submittedName>
</protein>
<evidence type="ECO:0000313" key="6">
    <source>
        <dbReference type="Proteomes" id="UP000051124"/>
    </source>
</evidence>
<dbReference type="InterPro" id="IPR027417">
    <property type="entry name" value="P-loop_NTPase"/>
</dbReference>
<dbReference type="PANTHER" id="PTHR43534:SF1">
    <property type="entry name" value="4FE-4S CLUSTER CONTAINING PARA FAMILY ATPASE PROTEIN"/>
    <property type="match status" value="1"/>
</dbReference>
<comment type="caution">
    <text evidence="5">The sequence shown here is derived from an EMBL/GenBank/DDBJ whole genome shotgun (WGS) entry which is preliminary data.</text>
</comment>
<feature type="domain" description="4Fe-4S ferredoxin-type" evidence="4">
    <location>
        <begin position="59"/>
        <end position="88"/>
    </location>
</feature>
<evidence type="ECO:0000256" key="2">
    <source>
        <dbReference type="ARBA" id="ARBA00023004"/>
    </source>
</evidence>
<dbReference type="Pfam" id="PF01656">
    <property type="entry name" value="CbiA"/>
    <property type="match status" value="1"/>
</dbReference>
<dbReference type="InterPro" id="IPR002586">
    <property type="entry name" value="CobQ/CobB/MinD/ParA_Nub-bd_dom"/>
</dbReference>
<evidence type="ECO:0000256" key="1">
    <source>
        <dbReference type="ARBA" id="ARBA00022723"/>
    </source>
</evidence>
<dbReference type="PANTHER" id="PTHR43534">
    <property type="entry name" value="MIND SUPERFAMILY P-LOOP ATPASE CONTAINING AN INSERTED FERREDOXIN DOMAIN"/>
    <property type="match status" value="1"/>
</dbReference>
<dbReference type="PROSITE" id="PS00198">
    <property type="entry name" value="4FE4S_FER_1"/>
    <property type="match status" value="1"/>
</dbReference>
<dbReference type="Pfam" id="PF00037">
    <property type="entry name" value="Fer4"/>
    <property type="match status" value="1"/>
</dbReference>
<dbReference type="SUPFAM" id="SSF54862">
    <property type="entry name" value="4Fe-4S ferredoxins"/>
    <property type="match status" value="1"/>
</dbReference>
<dbReference type="Proteomes" id="UP000051124">
    <property type="component" value="Unassembled WGS sequence"/>
</dbReference>
<gene>
    <name evidence="5" type="ORF">AMJ40_00350</name>
</gene>